<proteinExistence type="predicted"/>
<evidence type="ECO:0000313" key="4">
    <source>
        <dbReference type="Proteomes" id="UP000184038"/>
    </source>
</evidence>
<dbReference type="InterPro" id="IPR029063">
    <property type="entry name" value="SAM-dependent_MTases_sf"/>
</dbReference>
<name>A0A1M7LES9_9FIRM</name>
<sequence length="281" mass="32857">MQAYTGFAQVYDMFMDNIPYDDWCEYLKELLGEHGVKDGIVLDLGCGTGNITSRLSKSGYDMIGIDNAEDMLSIAMEKAMDEEDSILYLLQDMREFELYGTVSAVVSICDSMNYIMEEEDLLKVFQLVNNYLDSNGVFIFDMNTEYKYKTILANNTIAENRPNGSFIWDNYYYPEERINEYDLTIYVKEDFGEEEDFDSSEEDSEYDESYEEEGQVFYRFDEKHYQKAYSLETVKALLEKAGLEFVCAYDAFTHNPVTETSERIYIVARETHQENKFYTNE</sequence>
<feature type="domain" description="Methyltransferase" evidence="2">
    <location>
        <begin position="41"/>
        <end position="136"/>
    </location>
</feature>
<dbReference type="AlphaFoldDB" id="A0A1M7LES9"/>
<evidence type="ECO:0000259" key="2">
    <source>
        <dbReference type="Pfam" id="PF13649"/>
    </source>
</evidence>
<dbReference type="RefSeq" id="WP_073289420.1">
    <property type="nucleotide sequence ID" value="NZ_FRCP01000016.1"/>
</dbReference>
<dbReference type="OrthoDB" id="9811589at2"/>
<dbReference type="Proteomes" id="UP000184038">
    <property type="component" value="Unassembled WGS sequence"/>
</dbReference>
<dbReference type="InterPro" id="IPR041698">
    <property type="entry name" value="Methyltransf_25"/>
</dbReference>
<dbReference type="Gene3D" id="2.20.25.110">
    <property type="entry name" value="S-adenosyl-L-methionine-dependent methyltransferases"/>
    <property type="match status" value="1"/>
</dbReference>
<dbReference type="Gene3D" id="3.40.50.150">
    <property type="entry name" value="Vaccinia Virus protein VP39"/>
    <property type="match status" value="1"/>
</dbReference>
<dbReference type="SUPFAM" id="SSF53335">
    <property type="entry name" value="S-adenosyl-L-methionine-dependent methyltransferases"/>
    <property type="match status" value="1"/>
</dbReference>
<organism evidence="3 4">
    <name type="scientific">Anaerosporobacter mobilis DSM 15930</name>
    <dbReference type="NCBI Taxonomy" id="1120996"/>
    <lineage>
        <taxon>Bacteria</taxon>
        <taxon>Bacillati</taxon>
        <taxon>Bacillota</taxon>
        <taxon>Clostridia</taxon>
        <taxon>Lachnospirales</taxon>
        <taxon>Lachnospiraceae</taxon>
        <taxon>Anaerosporobacter</taxon>
    </lineage>
</organism>
<keyword evidence="4" id="KW-1185">Reference proteome</keyword>
<dbReference type="CDD" id="cd02440">
    <property type="entry name" value="AdoMet_MTases"/>
    <property type="match status" value="1"/>
</dbReference>
<dbReference type="GO" id="GO:0008168">
    <property type="term" value="F:methyltransferase activity"/>
    <property type="evidence" value="ECO:0007669"/>
    <property type="project" value="UniProtKB-KW"/>
</dbReference>
<evidence type="ECO:0000313" key="3">
    <source>
        <dbReference type="EMBL" id="SHM76484.1"/>
    </source>
</evidence>
<dbReference type="STRING" id="1120996.SAMN02746066_03217"/>
<accession>A0A1M7LES9</accession>
<gene>
    <name evidence="3" type="ORF">SAMN02746066_03217</name>
</gene>
<keyword evidence="1 3" id="KW-0808">Transferase</keyword>
<keyword evidence="3" id="KW-0489">Methyltransferase</keyword>
<dbReference type="GO" id="GO:0032259">
    <property type="term" value="P:methylation"/>
    <property type="evidence" value="ECO:0007669"/>
    <property type="project" value="UniProtKB-KW"/>
</dbReference>
<dbReference type="EMBL" id="FRCP01000016">
    <property type="protein sequence ID" value="SHM76484.1"/>
    <property type="molecule type" value="Genomic_DNA"/>
</dbReference>
<dbReference type="PANTHER" id="PTHR43861">
    <property type="entry name" value="TRANS-ACONITATE 2-METHYLTRANSFERASE-RELATED"/>
    <property type="match status" value="1"/>
</dbReference>
<protein>
    <submittedName>
        <fullName evidence="3">Methyltransferase domain-containing protein</fullName>
    </submittedName>
</protein>
<evidence type="ECO:0000256" key="1">
    <source>
        <dbReference type="ARBA" id="ARBA00022679"/>
    </source>
</evidence>
<dbReference type="Pfam" id="PF13649">
    <property type="entry name" value="Methyltransf_25"/>
    <property type="match status" value="1"/>
</dbReference>
<reference evidence="3 4" key="1">
    <citation type="submission" date="2016-11" db="EMBL/GenBank/DDBJ databases">
        <authorList>
            <person name="Jaros S."/>
            <person name="Januszkiewicz K."/>
            <person name="Wedrychowicz H."/>
        </authorList>
    </citation>
    <scope>NUCLEOTIDE SEQUENCE [LARGE SCALE GENOMIC DNA]</scope>
    <source>
        <strain evidence="3 4">DSM 15930</strain>
    </source>
</reference>